<evidence type="ECO:0000313" key="3">
    <source>
        <dbReference type="Proteomes" id="UP001222027"/>
    </source>
</evidence>
<sequence length="83" mass="9678">MAIIKNRKEIYTAELKELQKKREHLVQQFNEHANTADKDGPEVEAWNKSLTEVTANIESVSEKILMEVEEVQEVENREHTEEA</sequence>
<dbReference type="AlphaFoldDB" id="A0AAV8P8K4"/>
<dbReference type="InterPro" id="IPR039491">
    <property type="entry name" value="REX1-B"/>
</dbReference>
<name>A0AAV8P8K4_ENSVE</name>
<evidence type="ECO:0008006" key="4">
    <source>
        <dbReference type="Google" id="ProtNLM"/>
    </source>
</evidence>
<dbReference type="Gene3D" id="1.20.58.860">
    <property type="match status" value="1"/>
</dbReference>
<feature type="coiled-coil region" evidence="1">
    <location>
        <begin position="1"/>
        <end position="77"/>
    </location>
</feature>
<proteinExistence type="predicted"/>
<keyword evidence="1" id="KW-0175">Coiled coil</keyword>
<dbReference type="Pfam" id="PF14966">
    <property type="entry name" value="DNA_repr_REX1B"/>
    <property type="match status" value="1"/>
</dbReference>
<evidence type="ECO:0000256" key="1">
    <source>
        <dbReference type="SAM" id="Coils"/>
    </source>
</evidence>
<keyword evidence="3" id="KW-1185">Reference proteome</keyword>
<protein>
    <recommendedName>
        <fullName evidence="4">Tubulin-specific chaperone A</fullName>
    </recommendedName>
</protein>
<evidence type="ECO:0000313" key="2">
    <source>
        <dbReference type="EMBL" id="KAJ8470036.1"/>
    </source>
</evidence>
<gene>
    <name evidence="2" type="ORF">OPV22_024379</name>
</gene>
<comment type="caution">
    <text evidence="2">The sequence shown here is derived from an EMBL/GenBank/DDBJ whole genome shotgun (WGS) entry which is preliminary data.</text>
</comment>
<dbReference type="Proteomes" id="UP001222027">
    <property type="component" value="Unassembled WGS sequence"/>
</dbReference>
<organism evidence="2 3">
    <name type="scientific">Ensete ventricosum</name>
    <name type="common">Abyssinian banana</name>
    <name type="synonym">Musa ensete</name>
    <dbReference type="NCBI Taxonomy" id="4639"/>
    <lineage>
        <taxon>Eukaryota</taxon>
        <taxon>Viridiplantae</taxon>
        <taxon>Streptophyta</taxon>
        <taxon>Embryophyta</taxon>
        <taxon>Tracheophyta</taxon>
        <taxon>Spermatophyta</taxon>
        <taxon>Magnoliopsida</taxon>
        <taxon>Liliopsida</taxon>
        <taxon>Zingiberales</taxon>
        <taxon>Musaceae</taxon>
        <taxon>Ensete</taxon>
    </lineage>
</organism>
<dbReference type="EMBL" id="JAQQAF010000007">
    <property type="protein sequence ID" value="KAJ8470036.1"/>
    <property type="molecule type" value="Genomic_DNA"/>
</dbReference>
<reference evidence="2 3" key="1">
    <citation type="submission" date="2022-12" db="EMBL/GenBank/DDBJ databases">
        <title>Chromosome-scale assembly of the Ensete ventricosum genome.</title>
        <authorList>
            <person name="Dussert Y."/>
            <person name="Stocks J."/>
            <person name="Wendawek A."/>
            <person name="Woldeyes F."/>
            <person name="Nichols R.A."/>
            <person name="Borrell J.S."/>
        </authorList>
    </citation>
    <scope>NUCLEOTIDE SEQUENCE [LARGE SCALE GENOMIC DNA]</scope>
    <source>
        <strain evidence="3">cv. Maze</strain>
        <tissue evidence="2">Seeds</tissue>
    </source>
</reference>
<accession>A0AAV8P8K4</accession>